<evidence type="ECO:0000313" key="2">
    <source>
        <dbReference type="Proteomes" id="UP000036790"/>
    </source>
</evidence>
<evidence type="ECO:0000313" key="1">
    <source>
        <dbReference type="EMBL" id="KOR41628.1"/>
    </source>
</evidence>
<dbReference type="AlphaFoldDB" id="A0AAP1EYH5"/>
<reference evidence="1 2" key="2">
    <citation type="submission" date="2015-09" db="EMBL/GenBank/DDBJ databases">
        <title>Draft genome sequence of Xanthomonas oryzae pv. USA str. X11-5A.</title>
        <authorList>
            <person name="Knight B.M."/>
            <person name="Roberts D.P."/>
            <person name="Lin D."/>
            <person name="Hari K."/>
            <person name="Fletcher J."/>
            <person name="Melcher U."/>
            <person name="Blagden T."/>
            <person name="Winegar R.A."/>
        </authorList>
    </citation>
    <scope>NUCLEOTIDE SEQUENCE [LARGE SCALE GENOMIC DNA]</scope>
    <source>
        <strain evidence="1 2">X11-5A</strain>
    </source>
</reference>
<name>A0AAP1EYH5_9XANT</name>
<reference evidence="1 2" key="1">
    <citation type="submission" date="2015-07" db="EMBL/GenBank/DDBJ databases">
        <authorList>
            <consortium name="Consortium for Microbial Forensics and Genomics (microFORGE)"/>
            <person name="Knight B.M."/>
            <person name="Roberts D.P."/>
            <person name="Lin D."/>
            <person name="Hari K."/>
            <person name="Fletcher J."/>
            <person name="Melcher U."/>
            <person name="Blagden T."/>
            <person name="Winegar R.A."/>
        </authorList>
    </citation>
    <scope>NUCLEOTIDE SEQUENCE [LARGE SCALE GENOMIC DNA]</scope>
    <source>
        <strain evidence="1 2">X11-5A</strain>
    </source>
</reference>
<gene>
    <name evidence="1" type="ORF">ADT25_17105</name>
</gene>
<proteinExistence type="predicted"/>
<organism evidence="1 2">
    <name type="scientific">Xanthomonas oryzae</name>
    <dbReference type="NCBI Taxonomy" id="347"/>
    <lineage>
        <taxon>Bacteria</taxon>
        <taxon>Pseudomonadati</taxon>
        <taxon>Pseudomonadota</taxon>
        <taxon>Gammaproteobacteria</taxon>
        <taxon>Lysobacterales</taxon>
        <taxon>Lysobacteraceae</taxon>
        <taxon>Xanthomonas</taxon>
    </lineage>
</organism>
<protein>
    <submittedName>
        <fullName evidence="1">Uncharacterized protein</fullName>
    </submittedName>
</protein>
<accession>A0AAP1EYH5</accession>
<sequence length="88" mass="10279">MPFAVWRYKHVRRIVGQESDNWNDDERAARKSLRKVNCKISHAGVPPFINDRIEGERNAFILLGLMRHQDRMHEVNYCHFVCGINGTG</sequence>
<dbReference type="Proteomes" id="UP000036790">
    <property type="component" value="Unassembled WGS sequence"/>
</dbReference>
<comment type="caution">
    <text evidence="1">The sequence shown here is derived from an EMBL/GenBank/DDBJ whole genome shotgun (WGS) entry which is preliminary data.</text>
</comment>
<dbReference type="EMBL" id="LHUJ01000285">
    <property type="protein sequence ID" value="KOR41628.1"/>
    <property type="molecule type" value="Genomic_DNA"/>
</dbReference>